<reference evidence="2 3" key="1">
    <citation type="submission" date="2022-05" db="EMBL/GenBank/DDBJ databases">
        <title>Seasonal and diel survey of microbial diversity of the Tyrrhenian coast.</title>
        <authorList>
            <person name="Gattoni G."/>
            <person name="Corral P."/>
        </authorList>
    </citation>
    <scope>NUCLEOTIDE SEQUENCE [LARGE SCALE GENOMIC DNA]</scope>
    <source>
        <strain evidence="2 3">V10</strain>
    </source>
</reference>
<comment type="caution">
    <text evidence="2">The sequence shown here is derived from an EMBL/GenBank/DDBJ whole genome shotgun (WGS) entry which is preliminary data.</text>
</comment>
<dbReference type="Pfam" id="PF10060">
    <property type="entry name" value="DUF2298"/>
    <property type="match status" value="1"/>
</dbReference>
<sequence length="664" mass="71077">MADILLVLRLFAVMALATFIARPLALRLVPWGGGWIAALLLSWLVLGWVPWVLAALRLVPFAQASLSGLLVLLALRFALGAPANGRIKGRISERAGGALPLLLGAAGLFWLGLAQRLEKASLSGLEKFTNMAFVSSAMRSDVMPPADPWFAGEPVNYYYVGQAMVAALGNLLGARADQVYQLAMAVLFALTGLAVWAITLRLARPAGIWTARVMAGFAAAIVLYGGNLHSALYTLLRPLMPATNPAFYFPDSTRFIGFDPPTQDKAFTEFPAYAFAVGDLHAHVLALPVFFLALMVLLAMVAATRRGAAPSTSQALGFGWLMGLSASINSWDVAVLGLAALVVAAILLSQSRRGGADLLGVRTVQVVAAAFVTAAPFMGWFMPFASGIEFAPARTPVWQWLVLYGHGVLACAVFLALAYRVPALRRQWALAFLFAVALTVLIVPEIVIVRDIYGLEYARANTMFKLSFRAQPMLVIAAAVTVAFALRLGRRGLFAGGVVALPLCALLAYAPHIAIAPSAIRSLDGLGFLGDERALVLSAAGLPLQPGEAIIEASGPAFGPTARVSAMTGQDAVVGWAAHQWLWRNDPVRPNRRAEDVRQFYTTPDAALRCAIAQRYRVRYVILGQVEREFYPDLNESGLRAIGVSVHDDAGGQIIAITHERCPA</sequence>
<feature type="transmembrane region" description="Helical" evidence="1">
    <location>
        <begin position="179"/>
        <end position="203"/>
    </location>
</feature>
<feature type="transmembrane region" description="Helical" evidence="1">
    <location>
        <begin position="397"/>
        <end position="417"/>
    </location>
</feature>
<evidence type="ECO:0000313" key="2">
    <source>
        <dbReference type="EMBL" id="MCL1627111.1"/>
    </source>
</evidence>
<feature type="transmembrane region" description="Helical" evidence="1">
    <location>
        <begin position="429"/>
        <end position="448"/>
    </location>
</feature>
<name>A0ABT0LWY1_9RHOB</name>
<dbReference type="InterPro" id="IPR018746">
    <property type="entry name" value="DUF2298"/>
</dbReference>
<evidence type="ECO:0000256" key="1">
    <source>
        <dbReference type="SAM" id="Phobius"/>
    </source>
</evidence>
<dbReference type="PANTHER" id="PTHR10790">
    <property type="entry name" value="TPR-DOMAIN CONTAINING PROTEIN"/>
    <property type="match status" value="1"/>
</dbReference>
<keyword evidence="3" id="KW-1185">Reference proteome</keyword>
<feature type="transmembrane region" description="Helical" evidence="1">
    <location>
        <begin position="493"/>
        <end position="514"/>
    </location>
</feature>
<feature type="transmembrane region" description="Helical" evidence="1">
    <location>
        <begin position="59"/>
        <end position="79"/>
    </location>
</feature>
<feature type="transmembrane region" description="Helical" evidence="1">
    <location>
        <begin position="32"/>
        <end position="53"/>
    </location>
</feature>
<feature type="transmembrane region" description="Helical" evidence="1">
    <location>
        <begin position="334"/>
        <end position="351"/>
    </location>
</feature>
<keyword evidence="1" id="KW-0812">Transmembrane</keyword>
<dbReference type="PANTHER" id="PTHR10790:SF51">
    <property type="entry name" value="TETRATRICOPEPTIDE REPEAT PROTEIN"/>
    <property type="match status" value="1"/>
</dbReference>
<feature type="transmembrane region" description="Helical" evidence="1">
    <location>
        <begin position="468"/>
        <end position="486"/>
    </location>
</feature>
<proteinExistence type="predicted"/>
<protein>
    <submittedName>
        <fullName evidence="2">DUF2298 domain-containing protein</fullName>
    </submittedName>
</protein>
<organism evidence="2 3">
    <name type="scientific">Roseinatronobacter domitianus</name>
    <dbReference type="NCBI Taxonomy" id="2940293"/>
    <lineage>
        <taxon>Bacteria</taxon>
        <taxon>Pseudomonadati</taxon>
        <taxon>Pseudomonadota</taxon>
        <taxon>Alphaproteobacteria</taxon>
        <taxon>Rhodobacterales</taxon>
        <taxon>Paracoccaceae</taxon>
        <taxon>Roseinatronobacter</taxon>
    </lineage>
</organism>
<keyword evidence="1" id="KW-0472">Membrane</keyword>
<evidence type="ECO:0000313" key="3">
    <source>
        <dbReference type="Proteomes" id="UP001202550"/>
    </source>
</evidence>
<feature type="transmembrane region" description="Helical" evidence="1">
    <location>
        <begin position="91"/>
        <end position="113"/>
    </location>
</feature>
<keyword evidence="1" id="KW-1133">Transmembrane helix</keyword>
<gene>
    <name evidence="2" type="ORF">M3N55_00050</name>
</gene>
<dbReference type="EMBL" id="JALZWP010000001">
    <property type="protein sequence ID" value="MCL1627111.1"/>
    <property type="molecule type" value="Genomic_DNA"/>
</dbReference>
<dbReference type="RefSeq" id="WP_249055193.1">
    <property type="nucleotide sequence ID" value="NZ_JALZWP010000001.1"/>
</dbReference>
<dbReference type="Proteomes" id="UP001202550">
    <property type="component" value="Unassembled WGS sequence"/>
</dbReference>
<feature type="transmembrane region" description="Helical" evidence="1">
    <location>
        <begin position="363"/>
        <end position="385"/>
    </location>
</feature>
<accession>A0ABT0LWY1</accession>
<feature type="transmembrane region" description="Helical" evidence="1">
    <location>
        <begin position="6"/>
        <end position="25"/>
    </location>
</feature>
<feature type="transmembrane region" description="Helical" evidence="1">
    <location>
        <begin position="215"/>
        <end position="236"/>
    </location>
</feature>
<feature type="transmembrane region" description="Helical" evidence="1">
    <location>
        <begin position="280"/>
        <end position="301"/>
    </location>
</feature>